<evidence type="ECO:0000256" key="1">
    <source>
        <dbReference type="SAM" id="SignalP"/>
    </source>
</evidence>
<protein>
    <recommendedName>
        <fullName evidence="4">CG2 omega domain protein</fullName>
    </recommendedName>
</protein>
<evidence type="ECO:0008006" key="4">
    <source>
        <dbReference type="Google" id="ProtNLM"/>
    </source>
</evidence>
<proteinExistence type="predicted"/>
<reference evidence="2 3" key="1">
    <citation type="submission" date="2016-09" db="EMBL/GenBank/DDBJ databases">
        <title>Draft Genome Sequence of Aeromonas sobria Strain 08005, Isolated from Sick Rana catesbeiana.</title>
        <authorList>
            <person name="Yang Q."/>
        </authorList>
    </citation>
    <scope>NUCLEOTIDE SEQUENCE [LARGE SCALE GENOMIC DNA]</scope>
    <source>
        <strain evidence="2 3">08005</strain>
    </source>
</reference>
<dbReference type="EMBL" id="MKFU01000001">
    <property type="protein sequence ID" value="OHY96846.1"/>
    <property type="molecule type" value="Genomic_DNA"/>
</dbReference>
<keyword evidence="1" id="KW-0732">Signal</keyword>
<gene>
    <name evidence="2" type="ORF">BJD16_00905</name>
</gene>
<dbReference type="AlphaFoldDB" id="A0A1S2D7D2"/>
<comment type="caution">
    <text evidence="2">The sequence shown here is derived from an EMBL/GenBank/DDBJ whole genome shotgun (WGS) entry which is preliminary data.</text>
</comment>
<sequence length="89" mass="9586">MKAITIASIFFAMTAHAGVINPDCNAEKVVKGAAMNATIGVNGRCSTSEAIKDTVTDGTKIDEKVKNVNDKKEDVLSKDKKDMLKKEDK</sequence>
<evidence type="ECO:0000313" key="3">
    <source>
        <dbReference type="Proteomes" id="UP000179934"/>
    </source>
</evidence>
<feature type="chain" id="PRO_5010207778" description="CG2 omega domain protein" evidence="1">
    <location>
        <begin position="18"/>
        <end position="89"/>
    </location>
</feature>
<organism evidence="2 3">
    <name type="scientific">Aeromonas sobria</name>
    <dbReference type="NCBI Taxonomy" id="646"/>
    <lineage>
        <taxon>Bacteria</taxon>
        <taxon>Pseudomonadati</taxon>
        <taxon>Pseudomonadota</taxon>
        <taxon>Gammaproteobacteria</taxon>
        <taxon>Aeromonadales</taxon>
        <taxon>Aeromonadaceae</taxon>
        <taxon>Aeromonas</taxon>
    </lineage>
</organism>
<accession>A0A1S2D7D2</accession>
<dbReference type="Proteomes" id="UP000179934">
    <property type="component" value="Unassembled WGS sequence"/>
</dbReference>
<dbReference type="RefSeq" id="WP_052443865.1">
    <property type="nucleotide sequence ID" value="NZ_KV861263.1"/>
</dbReference>
<dbReference type="OrthoDB" id="5906139at2"/>
<evidence type="ECO:0000313" key="2">
    <source>
        <dbReference type="EMBL" id="OHY96846.1"/>
    </source>
</evidence>
<name>A0A1S2D7D2_AERSO</name>
<feature type="signal peptide" evidence="1">
    <location>
        <begin position="1"/>
        <end position="17"/>
    </location>
</feature>